<accession>A0ABP9ATH2</accession>
<evidence type="ECO:0000313" key="2">
    <source>
        <dbReference type="EMBL" id="GAA4786000.1"/>
    </source>
</evidence>
<reference evidence="3" key="1">
    <citation type="journal article" date="2019" name="Int. J. Syst. Evol. Microbiol.">
        <title>The Global Catalogue of Microorganisms (GCM) 10K type strain sequencing project: providing services to taxonomists for standard genome sequencing and annotation.</title>
        <authorList>
            <consortium name="The Broad Institute Genomics Platform"/>
            <consortium name="The Broad Institute Genome Sequencing Center for Infectious Disease"/>
            <person name="Wu L."/>
            <person name="Ma J."/>
        </authorList>
    </citation>
    <scope>NUCLEOTIDE SEQUENCE [LARGE SCALE GENOMIC DNA]</scope>
    <source>
        <strain evidence="3">JCM 18537</strain>
    </source>
</reference>
<dbReference type="EMBL" id="BAABKO010000008">
    <property type="protein sequence ID" value="GAA4786000.1"/>
    <property type="molecule type" value="Genomic_DNA"/>
</dbReference>
<sequence>MGRPSKYPRELRERSVRMVAEVRSDYASEYQAITAVAQMLGIGSPETIRTWIRRQQVDAGDRPGVTTDAAEEIKRLKRENAELRRANEILKAASAFFAAELDRPLKR</sequence>
<dbReference type="InterPro" id="IPR036388">
    <property type="entry name" value="WH-like_DNA-bd_sf"/>
</dbReference>
<proteinExistence type="predicted"/>
<feature type="coiled-coil region" evidence="1">
    <location>
        <begin position="66"/>
        <end position="93"/>
    </location>
</feature>
<protein>
    <submittedName>
        <fullName evidence="2">Transposase</fullName>
    </submittedName>
</protein>
<gene>
    <name evidence="2" type="ORF">GCM10023351_34770</name>
</gene>
<organism evidence="2 3">
    <name type="scientific">Microbacterium gilvum</name>
    <dbReference type="NCBI Taxonomy" id="1336204"/>
    <lineage>
        <taxon>Bacteria</taxon>
        <taxon>Bacillati</taxon>
        <taxon>Actinomycetota</taxon>
        <taxon>Actinomycetes</taxon>
        <taxon>Micrococcales</taxon>
        <taxon>Microbacteriaceae</taxon>
        <taxon>Microbacterium</taxon>
    </lineage>
</organism>
<dbReference type="InterPro" id="IPR002514">
    <property type="entry name" value="Transposase_8"/>
</dbReference>
<dbReference type="SUPFAM" id="SSF46689">
    <property type="entry name" value="Homeodomain-like"/>
    <property type="match status" value="1"/>
</dbReference>
<keyword evidence="1" id="KW-0175">Coiled coil</keyword>
<dbReference type="InterPro" id="IPR009057">
    <property type="entry name" value="Homeodomain-like_sf"/>
</dbReference>
<evidence type="ECO:0000256" key="1">
    <source>
        <dbReference type="SAM" id="Coils"/>
    </source>
</evidence>
<evidence type="ECO:0000313" key="3">
    <source>
        <dbReference type="Proteomes" id="UP001501645"/>
    </source>
</evidence>
<name>A0ABP9ATH2_9MICO</name>
<dbReference type="Pfam" id="PF01527">
    <property type="entry name" value="HTH_Tnp_1"/>
    <property type="match status" value="1"/>
</dbReference>
<dbReference type="Proteomes" id="UP001501645">
    <property type="component" value="Unassembled WGS sequence"/>
</dbReference>
<comment type="caution">
    <text evidence="2">The sequence shown here is derived from an EMBL/GenBank/DDBJ whole genome shotgun (WGS) entry which is preliminary data.</text>
</comment>
<dbReference type="Gene3D" id="1.10.10.10">
    <property type="entry name" value="Winged helix-like DNA-binding domain superfamily/Winged helix DNA-binding domain"/>
    <property type="match status" value="1"/>
</dbReference>
<keyword evidence="3" id="KW-1185">Reference proteome</keyword>